<evidence type="ECO:0000256" key="1">
    <source>
        <dbReference type="ARBA" id="ARBA00005417"/>
    </source>
</evidence>
<evidence type="ECO:0000313" key="4">
    <source>
        <dbReference type="EMBL" id="NYI40135.1"/>
    </source>
</evidence>
<dbReference type="EMBL" id="JACBZO010000001">
    <property type="protein sequence ID" value="NYI40135.1"/>
    <property type="molecule type" value="Genomic_DNA"/>
</dbReference>
<dbReference type="Pfam" id="PF00005">
    <property type="entry name" value="ABC_tran"/>
    <property type="match status" value="1"/>
</dbReference>
<dbReference type="Proteomes" id="UP000547973">
    <property type="component" value="Unassembled WGS sequence"/>
</dbReference>
<dbReference type="SUPFAM" id="SSF52540">
    <property type="entry name" value="P-loop containing nucleoside triphosphate hydrolases"/>
    <property type="match status" value="1"/>
</dbReference>
<gene>
    <name evidence="4" type="ORF">BKA03_000254</name>
</gene>
<dbReference type="AlphaFoldDB" id="A0A7Y9Z9S8"/>
<protein>
    <submittedName>
        <fullName evidence="4">ABC-type multidrug transport system ATPase subunit</fullName>
    </submittedName>
</protein>
<comment type="caution">
    <text evidence="4">The sequence shown here is derived from an EMBL/GenBank/DDBJ whole genome shotgun (WGS) entry which is preliminary data.</text>
</comment>
<name>A0A7Y9Z9S8_9MICO</name>
<dbReference type="GO" id="GO:0016887">
    <property type="term" value="F:ATP hydrolysis activity"/>
    <property type="evidence" value="ECO:0007669"/>
    <property type="project" value="InterPro"/>
</dbReference>
<dbReference type="GO" id="GO:0005524">
    <property type="term" value="F:ATP binding"/>
    <property type="evidence" value="ECO:0007669"/>
    <property type="project" value="InterPro"/>
</dbReference>
<keyword evidence="2" id="KW-0813">Transport</keyword>
<dbReference type="Gene3D" id="3.40.50.300">
    <property type="entry name" value="P-loop containing nucleotide triphosphate hydrolases"/>
    <property type="match status" value="1"/>
</dbReference>
<keyword evidence="5" id="KW-1185">Reference proteome</keyword>
<feature type="domain" description="ABC transporter" evidence="3">
    <location>
        <begin position="3"/>
        <end position="83"/>
    </location>
</feature>
<reference evidence="4 5" key="1">
    <citation type="submission" date="2020-07" db="EMBL/GenBank/DDBJ databases">
        <title>Sequencing the genomes of 1000 actinobacteria strains.</title>
        <authorList>
            <person name="Klenk H.-P."/>
        </authorList>
    </citation>
    <scope>NUCLEOTIDE SEQUENCE [LARGE SCALE GENOMIC DNA]</scope>
    <source>
        <strain evidence="4 5">DSM 19970</strain>
    </source>
</reference>
<dbReference type="InterPro" id="IPR027417">
    <property type="entry name" value="P-loop_NTPase"/>
</dbReference>
<sequence>MAQQIRPLRGFTVTEQIAYSGWLAGLTKRQAWGSARRVLGRVDLDDRADTKAMALSGGQLRRLGLAQALVHDPAILLLDEPTAGLDIAQRENFANLLRTISATVDHTLVATHDVADLTTSFDDVAVIAHGQIRFHGTVGEFVGSRSTTDTKGAIIAAYERALAHPLEKSA</sequence>
<dbReference type="PANTHER" id="PTHR43335">
    <property type="entry name" value="ABC TRANSPORTER, ATP-BINDING PROTEIN"/>
    <property type="match status" value="1"/>
</dbReference>
<evidence type="ECO:0000256" key="2">
    <source>
        <dbReference type="ARBA" id="ARBA00022448"/>
    </source>
</evidence>
<comment type="similarity">
    <text evidence="1">Belongs to the ABC transporter superfamily.</text>
</comment>
<dbReference type="PANTHER" id="PTHR43335:SF2">
    <property type="entry name" value="ABC TRANSPORTER, ATP-BINDING PROTEIN"/>
    <property type="match status" value="1"/>
</dbReference>
<accession>A0A7Y9Z9S8</accession>
<dbReference type="InterPro" id="IPR003439">
    <property type="entry name" value="ABC_transporter-like_ATP-bd"/>
</dbReference>
<proteinExistence type="inferred from homology"/>
<evidence type="ECO:0000313" key="5">
    <source>
        <dbReference type="Proteomes" id="UP000547973"/>
    </source>
</evidence>
<evidence type="ECO:0000259" key="3">
    <source>
        <dbReference type="Pfam" id="PF00005"/>
    </source>
</evidence>
<organism evidence="4 5">
    <name type="scientific">Demequina lutea</name>
    <dbReference type="NCBI Taxonomy" id="431489"/>
    <lineage>
        <taxon>Bacteria</taxon>
        <taxon>Bacillati</taxon>
        <taxon>Actinomycetota</taxon>
        <taxon>Actinomycetes</taxon>
        <taxon>Micrococcales</taxon>
        <taxon>Demequinaceae</taxon>
        <taxon>Demequina</taxon>
    </lineage>
</organism>